<organism evidence="1 2">
    <name type="scientific">Streptococcus oriscaviae</name>
    <dbReference type="NCBI Taxonomy" id="2781599"/>
    <lineage>
        <taxon>Bacteria</taxon>
        <taxon>Bacillati</taxon>
        <taxon>Bacillota</taxon>
        <taxon>Bacilli</taxon>
        <taxon>Lactobacillales</taxon>
        <taxon>Streptococcaceae</taxon>
        <taxon>Streptococcus</taxon>
    </lineage>
</organism>
<proteinExistence type="predicted"/>
<keyword evidence="2" id="KW-1185">Reference proteome</keyword>
<keyword evidence="1" id="KW-0449">Lipoprotein</keyword>
<gene>
    <name evidence="1" type="ORF">INT76_10685</name>
</gene>
<dbReference type="RefSeq" id="WP_212570688.1">
    <property type="nucleotide sequence ID" value="NZ_CP073084.1"/>
</dbReference>
<name>A0ABX7YKC3_9STRE</name>
<reference evidence="1 2" key="1">
    <citation type="submission" date="2021-04" db="EMBL/GenBank/DDBJ databases">
        <title>Complete genome sequence of a novel Streptococcus species.</title>
        <authorList>
            <person name="Teng J.L.L."/>
        </authorList>
    </citation>
    <scope>NUCLEOTIDE SEQUENCE [LARGE SCALE GENOMIC DNA]</scope>
    <source>
        <strain evidence="1 2">HKU75</strain>
    </source>
</reference>
<protein>
    <submittedName>
        <fullName evidence="1">Lipoprotein BUG3</fullName>
    </submittedName>
</protein>
<evidence type="ECO:0000313" key="2">
    <source>
        <dbReference type="Proteomes" id="UP000677616"/>
    </source>
</evidence>
<accession>A0ABX7YKC3</accession>
<dbReference type="Proteomes" id="UP000677616">
    <property type="component" value="Chromosome"/>
</dbReference>
<dbReference type="EMBL" id="CP073084">
    <property type="protein sequence ID" value="QUE54262.1"/>
    <property type="molecule type" value="Genomic_DNA"/>
</dbReference>
<sequence length="123" mass="14246">MKKRTKIIAGVVTLALIGGGIMLNNNYKTNGNIFDFTSREDRQLAYLKEHEQEIVDFVKSLNPKVESVQIDWNDVRWGKGGGMFETTYYIRVFGKFNNQFISSVYSFEEQTKTRPVLTLFCFN</sequence>
<evidence type="ECO:0000313" key="1">
    <source>
        <dbReference type="EMBL" id="QUE54262.1"/>
    </source>
</evidence>